<keyword evidence="1" id="KW-1133">Transmembrane helix</keyword>
<feature type="transmembrane region" description="Helical" evidence="1">
    <location>
        <begin position="67"/>
        <end position="84"/>
    </location>
</feature>
<keyword evidence="1" id="KW-0812">Transmembrane</keyword>
<gene>
    <name evidence="3" type="ORF">D5281_23330</name>
</gene>
<dbReference type="PANTHER" id="PTHR40448">
    <property type="entry name" value="TWO-COMPONENT SENSOR HISTIDINE KINASE"/>
    <property type="match status" value="1"/>
</dbReference>
<name>A0A9X5GUT4_9FIRM</name>
<sequence length="339" mass="38339">MAEYAVVVIFGKIYFKILGRASEWSDMFPLCILSLVSKMALFGVVLSVKKIFGRKSPELLTGREWRVLFSISLITVFSLAAMVAKTDLFQNTNQDSTFLFIAMGLLLINFTIYYLVNEIAEREAKIREDALFRERVKNETAMYRSISENLEKQRRRTHEYKNQLACISALVAKGQYKELDEYIGKIDDALRHSMDAVDTNNVIVNAILNTKHREAVGRGIVFILKVNDLSRLAFSDEDVVVILSNLLNNALEACEYCGEKVIRLKFVLEEGQAVISVKNSIGTELAVEKGKLLTTKADNADEHGMGIKNVTEVVERYGGRYVIDYDKGFFQFTILLPNA</sequence>
<feature type="transmembrane region" description="Helical" evidence="1">
    <location>
        <begin position="96"/>
        <end position="116"/>
    </location>
</feature>
<dbReference type="InterPro" id="IPR036890">
    <property type="entry name" value="HATPase_C_sf"/>
</dbReference>
<evidence type="ECO:0000313" key="4">
    <source>
        <dbReference type="Proteomes" id="UP001154420"/>
    </source>
</evidence>
<dbReference type="Gene3D" id="3.30.565.10">
    <property type="entry name" value="Histidine kinase-like ATPase, C-terminal domain"/>
    <property type="match status" value="1"/>
</dbReference>
<dbReference type="CDD" id="cd16935">
    <property type="entry name" value="HATPase_AgrC-ComD-like"/>
    <property type="match status" value="1"/>
</dbReference>
<dbReference type="PANTHER" id="PTHR40448:SF1">
    <property type="entry name" value="TWO-COMPONENT SENSOR HISTIDINE KINASE"/>
    <property type="match status" value="1"/>
</dbReference>
<comment type="caution">
    <text evidence="3">The sequence shown here is derived from an EMBL/GenBank/DDBJ whole genome shotgun (WGS) entry which is preliminary data.</text>
</comment>
<evidence type="ECO:0000313" key="3">
    <source>
        <dbReference type="EMBL" id="NBJ95381.1"/>
    </source>
</evidence>
<dbReference type="GO" id="GO:0042802">
    <property type="term" value="F:identical protein binding"/>
    <property type="evidence" value="ECO:0007669"/>
    <property type="project" value="TreeGrafter"/>
</dbReference>
<feature type="transmembrane region" description="Helical" evidence="1">
    <location>
        <begin position="27"/>
        <end position="46"/>
    </location>
</feature>
<dbReference type="AlphaFoldDB" id="A0A9X5GUT4"/>
<dbReference type="OrthoDB" id="9813149at2"/>
<feature type="domain" description="Sensor histidine kinase NatK-like C-terminal" evidence="2">
    <location>
        <begin position="238"/>
        <end position="337"/>
    </location>
</feature>
<keyword evidence="1" id="KW-0472">Membrane</keyword>
<evidence type="ECO:0000259" key="2">
    <source>
        <dbReference type="Pfam" id="PF14501"/>
    </source>
</evidence>
<dbReference type="InterPro" id="IPR032834">
    <property type="entry name" value="NatK-like_C"/>
</dbReference>
<keyword evidence="4" id="KW-1185">Reference proteome</keyword>
<dbReference type="Pfam" id="PF14501">
    <property type="entry name" value="HATPase_c_5"/>
    <property type="match status" value="1"/>
</dbReference>
<dbReference type="EMBL" id="QZDT01000085">
    <property type="protein sequence ID" value="NBJ95381.1"/>
    <property type="molecule type" value="Genomic_DNA"/>
</dbReference>
<dbReference type="SUPFAM" id="SSF55874">
    <property type="entry name" value="ATPase domain of HSP90 chaperone/DNA topoisomerase II/histidine kinase"/>
    <property type="match status" value="1"/>
</dbReference>
<dbReference type="Proteomes" id="UP001154420">
    <property type="component" value="Unassembled WGS sequence"/>
</dbReference>
<reference evidence="3" key="1">
    <citation type="submission" date="2018-09" db="EMBL/GenBank/DDBJ databases">
        <title>Murine metabolic-syndrome-specific gut microbial biobank.</title>
        <authorList>
            <person name="Liu C."/>
        </authorList>
    </citation>
    <scope>NUCLEOTIDE SEQUENCE</scope>
    <source>
        <strain evidence="3">D42-62</strain>
    </source>
</reference>
<evidence type="ECO:0000256" key="1">
    <source>
        <dbReference type="SAM" id="Phobius"/>
    </source>
</evidence>
<protein>
    <submittedName>
        <fullName evidence="3">GHKL domain-containing protein</fullName>
    </submittedName>
</protein>
<organism evidence="3 4">
    <name type="scientific">Parablautia muri</name>
    <dbReference type="NCBI Taxonomy" id="2320879"/>
    <lineage>
        <taxon>Bacteria</taxon>
        <taxon>Bacillati</taxon>
        <taxon>Bacillota</taxon>
        <taxon>Clostridia</taxon>
        <taxon>Lachnospirales</taxon>
        <taxon>Lachnospiraceae</taxon>
        <taxon>Parablautia</taxon>
    </lineage>
</organism>
<proteinExistence type="predicted"/>
<accession>A0A9X5GUT4</accession>
<dbReference type="RefSeq" id="WP_160562278.1">
    <property type="nucleotide sequence ID" value="NZ_QZDT01000085.1"/>
</dbReference>